<accession>A0ABV5ZHX8</accession>
<dbReference type="PANTHER" id="PTHR40053">
    <property type="entry name" value="SPORULATION-CONTROL PROTEIN SPO0M"/>
    <property type="match status" value="1"/>
</dbReference>
<name>A0ABV5ZHX8_9GAMM</name>
<dbReference type="RefSeq" id="WP_027312661.1">
    <property type="nucleotide sequence ID" value="NZ_JAUESS010000015.1"/>
</dbReference>
<dbReference type="Proteomes" id="UP001589628">
    <property type="component" value="Unassembled WGS sequence"/>
</dbReference>
<evidence type="ECO:0000313" key="1">
    <source>
        <dbReference type="EMBL" id="MFB9887714.1"/>
    </source>
</evidence>
<dbReference type="EMBL" id="JBHLZN010000006">
    <property type="protein sequence ID" value="MFB9887714.1"/>
    <property type="molecule type" value="Genomic_DNA"/>
</dbReference>
<comment type="caution">
    <text evidence="1">The sequence shown here is derived from an EMBL/GenBank/DDBJ whole genome shotgun (WGS) entry which is preliminary data.</text>
</comment>
<evidence type="ECO:0000313" key="2">
    <source>
        <dbReference type="Proteomes" id="UP001589628"/>
    </source>
</evidence>
<reference evidence="1 2" key="1">
    <citation type="submission" date="2024-09" db="EMBL/GenBank/DDBJ databases">
        <authorList>
            <person name="Sun Q."/>
            <person name="Mori K."/>
        </authorList>
    </citation>
    <scope>NUCLEOTIDE SEQUENCE [LARGE SCALE GENOMIC DNA]</scope>
    <source>
        <strain evidence="1 2">ATCC 51285</strain>
    </source>
</reference>
<dbReference type="InterPro" id="IPR009776">
    <property type="entry name" value="Spore_0_M"/>
</dbReference>
<organism evidence="1 2">
    <name type="scientific">Balneatrix alpica</name>
    <dbReference type="NCBI Taxonomy" id="75684"/>
    <lineage>
        <taxon>Bacteria</taxon>
        <taxon>Pseudomonadati</taxon>
        <taxon>Pseudomonadota</taxon>
        <taxon>Gammaproteobacteria</taxon>
        <taxon>Oceanospirillales</taxon>
        <taxon>Balneatrichaceae</taxon>
        <taxon>Balneatrix</taxon>
    </lineage>
</organism>
<dbReference type="Pfam" id="PF07070">
    <property type="entry name" value="Spo0M"/>
    <property type="match status" value="1"/>
</dbReference>
<protein>
    <submittedName>
        <fullName evidence="1">Sporulation protein</fullName>
    </submittedName>
</protein>
<sequence length="230" mass="26007">MLLHQRLLSSIGYGCARIDTQLSRNRVRAGQRLAVDIYLHGGGHTELIPNLELILLSHSGQTIDSQRLELWRYPLLTALSLEAQACTHIQAHCPIPLGCPVSLQRQTLWVQTNLDQQQGFTLGEENVLAVLPGQAVERLLDLLRSQQWQLHSSGCLPLPEALTSEAAYGQLVSISTRQGNQGFWLWQENEQGLQLWPMLQLQPQWHQGLLLRTEQSNQDWLCQLSDRLDA</sequence>
<gene>
    <name evidence="1" type="ORF">ACFFLH_14960</name>
</gene>
<dbReference type="PANTHER" id="PTHR40053:SF1">
    <property type="entry name" value="SPORULATION-CONTROL PROTEIN SPO0M"/>
    <property type="match status" value="1"/>
</dbReference>
<keyword evidence="2" id="KW-1185">Reference proteome</keyword>
<proteinExistence type="predicted"/>